<reference evidence="8 9" key="1">
    <citation type="submission" date="2023-07" db="EMBL/GenBank/DDBJ databases">
        <title>Sorghum-associated microbial communities from plants grown in Nebraska, USA.</title>
        <authorList>
            <person name="Schachtman D."/>
        </authorList>
    </citation>
    <scope>NUCLEOTIDE SEQUENCE [LARGE SCALE GENOMIC DNA]</scope>
    <source>
        <strain evidence="8 9">BE310</strain>
    </source>
</reference>
<dbReference type="InterPro" id="IPR051907">
    <property type="entry name" value="DoxX-like_oxidoreductase"/>
</dbReference>
<comment type="caution">
    <text evidence="8">The sequence shown here is derived from an EMBL/GenBank/DDBJ whole genome shotgun (WGS) entry which is preliminary data.</text>
</comment>
<comment type="subcellular location">
    <subcellularLocation>
        <location evidence="1">Cell membrane</location>
        <topology evidence="1">Multi-pass membrane protein</topology>
    </subcellularLocation>
</comment>
<protein>
    <submittedName>
        <fullName evidence="8">Oxidoreductase</fullName>
    </submittedName>
</protein>
<evidence type="ECO:0000256" key="4">
    <source>
        <dbReference type="ARBA" id="ARBA00022692"/>
    </source>
</evidence>
<feature type="transmembrane region" description="Helical" evidence="7">
    <location>
        <begin position="79"/>
        <end position="102"/>
    </location>
</feature>
<evidence type="ECO:0000313" key="9">
    <source>
        <dbReference type="Proteomes" id="UP001180536"/>
    </source>
</evidence>
<keyword evidence="5 7" id="KW-1133">Transmembrane helix</keyword>
<dbReference type="EMBL" id="JAVDXQ010000008">
    <property type="protein sequence ID" value="MDR7299360.1"/>
    <property type="molecule type" value="Genomic_DNA"/>
</dbReference>
<dbReference type="InterPro" id="IPR032808">
    <property type="entry name" value="DoxX"/>
</dbReference>
<comment type="similarity">
    <text evidence="2">Belongs to the DoxX family.</text>
</comment>
<keyword evidence="4 7" id="KW-0812">Transmembrane</keyword>
<evidence type="ECO:0000313" key="8">
    <source>
        <dbReference type="EMBL" id="MDR7299360.1"/>
    </source>
</evidence>
<keyword evidence="3" id="KW-1003">Cell membrane</keyword>
<dbReference type="Proteomes" id="UP001180536">
    <property type="component" value="Unassembled WGS sequence"/>
</dbReference>
<dbReference type="Pfam" id="PF07681">
    <property type="entry name" value="DoxX"/>
    <property type="match status" value="1"/>
</dbReference>
<evidence type="ECO:0000256" key="7">
    <source>
        <dbReference type="SAM" id="Phobius"/>
    </source>
</evidence>
<organism evidence="8 9">
    <name type="scientific">Pelomonas aquatica</name>
    <dbReference type="NCBI Taxonomy" id="431058"/>
    <lineage>
        <taxon>Bacteria</taxon>
        <taxon>Pseudomonadati</taxon>
        <taxon>Pseudomonadota</taxon>
        <taxon>Betaproteobacteria</taxon>
        <taxon>Burkholderiales</taxon>
        <taxon>Sphaerotilaceae</taxon>
        <taxon>Roseateles</taxon>
    </lineage>
</organism>
<gene>
    <name evidence="8" type="ORF">J2X16_004730</name>
</gene>
<dbReference type="PANTHER" id="PTHR33452:SF1">
    <property type="entry name" value="INNER MEMBRANE PROTEIN YPHA-RELATED"/>
    <property type="match status" value="1"/>
</dbReference>
<evidence type="ECO:0000256" key="5">
    <source>
        <dbReference type="ARBA" id="ARBA00022989"/>
    </source>
</evidence>
<dbReference type="PANTHER" id="PTHR33452">
    <property type="entry name" value="OXIDOREDUCTASE CATD-RELATED"/>
    <property type="match status" value="1"/>
</dbReference>
<proteinExistence type="inferred from homology"/>
<feature type="transmembrane region" description="Helical" evidence="7">
    <location>
        <begin position="108"/>
        <end position="126"/>
    </location>
</feature>
<accession>A0ABU1ZFF5</accession>
<evidence type="ECO:0000256" key="3">
    <source>
        <dbReference type="ARBA" id="ARBA00022475"/>
    </source>
</evidence>
<evidence type="ECO:0000256" key="2">
    <source>
        <dbReference type="ARBA" id="ARBA00006679"/>
    </source>
</evidence>
<sequence length="168" mass="17818">MNAFASAALRAFTDPGEISPPRPTRLPVPLDGVVSHLQSLALLAARLYVAQVFFMSGLTKLRDWSSTLALFNDIYQVPLLPPALAAYLGTTGELVLPVLLVLGLATRFAGAGLFVVNLMAVLSLMADDLTPAAQAQHTLWGVLALAIALWGAGRWSVDRVLSIRAGRG</sequence>
<feature type="transmembrane region" description="Helical" evidence="7">
    <location>
        <begin position="37"/>
        <end position="58"/>
    </location>
</feature>
<evidence type="ECO:0000256" key="6">
    <source>
        <dbReference type="ARBA" id="ARBA00023136"/>
    </source>
</evidence>
<feature type="transmembrane region" description="Helical" evidence="7">
    <location>
        <begin position="138"/>
        <end position="157"/>
    </location>
</feature>
<keyword evidence="9" id="KW-1185">Reference proteome</keyword>
<dbReference type="RefSeq" id="WP_082580244.1">
    <property type="nucleotide sequence ID" value="NZ_JAVDXQ010000008.1"/>
</dbReference>
<name>A0ABU1ZFF5_9BURK</name>
<evidence type="ECO:0000256" key="1">
    <source>
        <dbReference type="ARBA" id="ARBA00004651"/>
    </source>
</evidence>
<keyword evidence="6 7" id="KW-0472">Membrane</keyword>